<dbReference type="RefSeq" id="WP_076117692.1">
    <property type="nucleotide sequence ID" value="NZ_MPTC01000003.1"/>
</dbReference>
<dbReference type="AlphaFoldDB" id="A0A1R0Y6R3"/>
<dbReference type="Pfam" id="PF02368">
    <property type="entry name" value="Big_2"/>
    <property type="match status" value="1"/>
</dbReference>
<protein>
    <recommendedName>
        <fullName evidence="1">BIG2 domain-containing protein</fullName>
    </recommendedName>
</protein>
<feature type="domain" description="BIG2" evidence="1">
    <location>
        <begin position="194"/>
        <end position="267"/>
    </location>
</feature>
<dbReference type="SMART" id="SM00635">
    <property type="entry name" value="BID_2"/>
    <property type="match status" value="1"/>
</dbReference>
<evidence type="ECO:0000313" key="3">
    <source>
        <dbReference type="Proteomes" id="UP000187439"/>
    </source>
</evidence>
<dbReference type="OrthoDB" id="2533640at2"/>
<dbReference type="InterPro" id="IPR008964">
    <property type="entry name" value="Invasin/intimin_cell_adhesion"/>
</dbReference>
<comment type="caution">
    <text evidence="2">The sequence shown here is derived from an EMBL/GenBank/DDBJ whole genome shotgun (WGS) entry which is preliminary data.</text>
</comment>
<dbReference type="Proteomes" id="UP000187439">
    <property type="component" value="Unassembled WGS sequence"/>
</dbReference>
<dbReference type="InterPro" id="IPR003343">
    <property type="entry name" value="Big_2"/>
</dbReference>
<reference evidence="2 3" key="1">
    <citation type="submission" date="2016-10" db="EMBL/GenBank/DDBJ databases">
        <title>Paenibacillus species isolates.</title>
        <authorList>
            <person name="Beno S.M."/>
        </authorList>
    </citation>
    <scope>NUCLEOTIDE SEQUENCE [LARGE SCALE GENOMIC DNA]</scope>
    <source>
        <strain evidence="2 3">FSL H7-0710</strain>
    </source>
</reference>
<dbReference type="Gene3D" id="2.60.40.1080">
    <property type="match status" value="1"/>
</dbReference>
<evidence type="ECO:0000313" key="2">
    <source>
        <dbReference type="EMBL" id="OMD43027.1"/>
    </source>
</evidence>
<proteinExistence type="predicted"/>
<gene>
    <name evidence="2" type="ORF">BSK52_05875</name>
</gene>
<name>A0A1R0Y6R3_9BACL</name>
<accession>A0A1R0Y6R3</accession>
<dbReference type="SUPFAM" id="SSF49373">
    <property type="entry name" value="Invasin/intimin cell-adhesion fragments"/>
    <property type="match status" value="1"/>
</dbReference>
<evidence type="ECO:0000259" key="1">
    <source>
        <dbReference type="SMART" id="SM00635"/>
    </source>
</evidence>
<dbReference type="EMBL" id="MPTC01000003">
    <property type="protein sequence ID" value="OMD43027.1"/>
    <property type="molecule type" value="Genomic_DNA"/>
</dbReference>
<sequence>MFDLFNVNDTADFAFIQSQIGTDVYINQSATSTRVVITNTNLEQNYDDKRITSLSPIHRGDIIVYEGNKYMLISEINTERYNKYKGIMRRLPQTIIVNSSCRFIHVDCYITVGDLGVTSGKVITVADGSINVFTNNYYKELGLEIGNRFFVDGQMFKITGIDTFSQKGIANLSCDKDQINKDLDDVPNGIAGGKACPVDITNPATSILIGNTLQLAWTSTNSVPVVFESSSPSIATVSATGLVTGISEGTCSIKVSNATNGFIYDTVAITVYAPEVYTMNLYNSTNDHDLVYGESVVIDKHVYLNGSTVSQPVTYSLVYRDQTTAVPSTLATISVDGSNVATVTNANAGTAAESIYVKAVLDIDNTVVSYYALTLDFQVAVSKSITITPNSATYVDIVINKNKVFTANVYSGTVESPEDVAWQIFADDMVSAPDTTTYQVTSQTTTQIAITALKVTKYIQLKCYLVSDPSVYTWQRIRLKPLY</sequence>
<organism evidence="2 3">
    <name type="scientific">Paenibacillus odorifer</name>
    <dbReference type="NCBI Taxonomy" id="189426"/>
    <lineage>
        <taxon>Bacteria</taxon>
        <taxon>Bacillati</taxon>
        <taxon>Bacillota</taxon>
        <taxon>Bacilli</taxon>
        <taxon>Bacillales</taxon>
        <taxon>Paenibacillaceae</taxon>
        <taxon>Paenibacillus</taxon>
    </lineage>
</organism>